<protein>
    <recommendedName>
        <fullName evidence="2">GIY-YIG domain-containing protein</fullName>
    </recommendedName>
</protein>
<feature type="region of interest" description="Disordered" evidence="1">
    <location>
        <begin position="1"/>
        <end position="24"/>
    </location>
</feature>
<dbReference type="PROSITE" id="PS50164">
    <property type="entry name" value="GIY_YIG"/>
    <property type="match status" value="1"/>
</dbReference>
<dbReference type="EMBL" id="LR746269">
    <property type="protein sequence ID" value="CAA7398518.1"/>
    <property type="molecule type" value="Genomic_DNA"/>
</dbReference>
<organism evidence="3 4">
    <name type="scientific">Spirodela intermedia</name>
    <name type="common">Intermediate duckweed</name>
    <dbReference type="NCBI Taxonomy" id="51605"/>
    <lineage>
        <taxon>Eukaryota</taxon>
        <taxon>Viridiplantae</taxon>
        <taxon>Streptophyta</taxon>
        <taxon>Embryophyta</taxon>
        <taxon>Tracheophyta</taxon>
        <taxon>Spermatophyta</taxon>
        <taxon>Magnoliopsida</taxon>
        <taxon>Liliopsida</taxon>
        <taxon>Araceae</taxon>
        <taxon>Lemnoideae</taxon>
        <taxon>Spirodela</taxon>
    </lineage>
</organism>
<evidence type="ECO:0000313" key="4">
    <source>
        <dbReference type="Proteomes" id="UP000663760"/>
    </source>
</evidence>
<dbReference type="Pfam" id="PF01541">
    <property type="entry name" value="GIY-YIG"/>
    <property type="match status" value="1"/>
</dbReference>
<dbReference type="Gene3D" id="3.40.1440.10">
    <property type="entry name" value="GIY-YIG endonuclease"/>
    <property type="match status" value="1"/>
</dbReference>
<evidence type="ECO:0000256" key="1">
    <source>
        <dbReference type="SAM" id="MobiDB-lite"/>
    </source>
</evidence>
<dbReference type="SUPFAM" id="SSF82771">
    <property type="entry name" value="GIY-YIG endonuclease"/>
    <property type="match status" value="1"/>
</dbReference>
<dbReference type="OrthoDB" id="24645at2759"/>
<gene>
    <name evidence="3" type="ORF">SI8410_06009183</name>
</gene>
<evidence type="ECO:0000259" key="2">
    <source>
        <dbReference type="PROSITE" id="PS50164"/>
    </source>
</evidence>
<dbReference type="InterPro" id="IPR000305">
    <property type="entry name" value="GIY-YIG_endonuc"/>
</dbReference>
<reference evidence="3" key="1">
    <citation type="submission" date="2020-02" db="EMBL/GenBank/DDBJ databases">
        <authorList>
            <person name="Scholz U."/>
            <person name="Mascher M."/>
            <person name="Fiebig A."/>
        </authorList>
    </citation>
    <scope>NUCLEOTIDE SEQUENCE</scope>
</reference>
<dbReference type="InterPro" id="IPR035901">
    <property type="entry name" value="GIY-YIG_endonuc_sf"/>
</dbReference>
<feature type="domain" description="GIY-YIG" evidence="2">
    <location>
        <begin position="44"/>
        <end position="125"/>
    </location>
</feature>
<dbReference type="InterPro" id="IPR050381">
    <property type="entry name" value="SLX1_endonuclease"/>
</dbReference>
<dbReference type="PANTHER" id="PTHR20208:SF13">
    <property type="entry name" value="STRUCTURE-SPECIFIC ENDONUCLEASE SUBUNIT SLX1"/>
    <property type="match status" value="1"/>
</dbReference>
<dbReference type="AlphaFoldDB" id="A0A7I8KN46"/>
<dbReference type="PANTHER" id="PTHR20208">
    <property type="entry name" value="STRUCTURE-SPECIFIC ENDONUCLEASE SUBUNIT SLX1"/>
    <property type="match status" value="1"/>
</dbReference>
<evidence type="ECO:0000313" key="3">
    <source>
        <dbReference type="EMBL" id="CAA7398518.1"/>
    </source>
</evidence>
<sequence length="171" mass="18399">MVAAVSERQPPRLPAGKGGGGGGGGAGVDLPMRMCGRGERGASSLWCVYLIVSSRISRTYIGVTNNFPRRLKQHNGELKGGAKASRAGRPWICACIVQGFKDKYGAFRLEARWKEASRSSPRKNGKDENAQNRLLLHREAALSRAKDSLGGCHLRVDWMAGPSQQHGSSPS</sequence>
<accession>A0A7I8KN46</accession>
<keyword evidence="4" id="KW-1185">Reference proteome</keyword>
<dbReference type="Proteomes" id="UP000663760">
    <property type="component" value="Chromosome 6"/>
</dbReference>
<proteinExistence type="predicted"/>
<name>A0A7I8KN46_SPIIN</name>